<feature type="region of interest" description="Disordered" evidence="1">
    <location>
        <begin position="23"/>
        <end position="113"/>
    </location>
</feature>
<feature type="compositionally biased region" description="Low complexity" evidence="1">
    <location>
        <begin position="68"/>
        <end position="87"/>
    </location>
</feature>
<proteinExistence type="predicted"/>
<evidence type="ECO:0000313" key="2">
    <source>
        <dbReference type="EMBL" id="KAL3685811.1"/>
    </source>
</evidence>
<dbReference type="EMBL" id="JBJQOH010000006">
    <property type="protein sequence ID" value="KAL3685811.1"/>
    <property type="molecule type" value="Genomic_DNA"/>
</dbReference>
<dbReference type="Proteomes" id="UP001633002">
    <property type="component" value="Unassembled WGS sequence"/>
</dbReference>
<sequence>MNNVPKDPDTVWLSPEVSILCRVTESNPTASGALLKIEPTMEPPASSSPDTHDDDTSEPSTGMEAELESVMESSTSSSADESLTGSEAESETIDGPPTSNSTEITAPDTSQPSTILEVQQLEAVLETGTNSPDFHPDDTAQLNAGFLEPELESTLELPSNSSQTFIGMETQFGSALEMPPSIKAGAPRSTSQLFTNMEAIIGSTIDVKGVVCDEDREIARRFEARRRASEVRDRRRKEISARRPKPVVLDFLKHRLGEVVDPRDWRPNWGGNMQGEKQEWWTPISEDGPWIHFIRHQEDLVVGCPEKDRHIRLCP</sequence>
<evidence type="ECO:0000313" key="3">
    <source>
        <dbReference type="Proteomes" id="UP001633002"/>
    </source>
</evidence>
<accession>A0ABD3H6U2</accession>
<evidence type="ECO:0000256" key="1">
    <source>
        <dbReference type="SAM" id="MobiDB-lite"/>
    </source>
</evidence>
<comment type="caution">
    <text evidence="2">The sequence shown here is derived from an EMBL/GenBank/DDBJ whole genome shotgun (WGS) entry which is preliminary data.</text>
</comment>
<name>A0ABD3H6U2_9MARC</name>
<gene>
    <name evidence="2" type="ORF">R1sor_003833</name>
</gene>
<reference evidence="2 3" key="1">
    <citation type="submission" date="2024-09" db="EMBL/GenBank/DDBJ databases">
        <title>Chromosome-scale assembly of Riccia sorocarpa.</title>
        <authorList>
            <person name="Paukszto L."/>
        </authorList>
    </citation>
    <scope>NUCLEOTIDE SEQUENCE [LARGE SCALE GENOMIC DNA]</scope>
    <source>
        <strain evidence="2">LP-2024</strain>
        <tissue evidence="2">Aerial parts of the thallus</tissue>
    </source>
</reference>
<organism evidence="2 3">
    <name type="scientific">Riccia sorocarpa</name>
    <dbReference type="NCBI Taxonomy" id="122646"/>
    <lineage>
        <taxon>Eukaryota</taxon>
        <taxon>Viridiplantae</taxon>
        <taxon>Streptophyta</taxon>
        <taxon>Embryophyta</taxon>
        <taxon>Marchantiophyta</taxon>
        <taxon>Marchantiopsida</taxon>
        <taxon>Marchantiidae</taxon>
        <taxon>Marchantiales</taxon>
        <taxon>Ricciaceae</taxon>
        <taxon>Riccia</taxon>
    </lineage>
</organism>
<feature type="compositionally biased region" description="Polar residues" evidence="1">
    <location>
        <begin position="97"/>
        <end position="113"/>
    </location>
</feature>
<keyword evidence="3" id="KW-1185">Reference proteome</keyword>
<protein>
    <submittedName>
        <fullName evidence="2">Uncharacterized protein</fullName>
    </submittedName>
</protein>
<dbReference type="AlphaFoldDB" id="A0ABD3H6U2"/>